<accession>A0A3G7UBU5</accession>
<dbReference type="Proteomes" id="UP000268696">
    <property type="component" value="Chromosome"/>
</dbReference>
<dbReference type="EMBL" id="CP027754">
    <property type="protein sequence ID" value="AZE56854.1"/>
    <property type="molecule type" value="Genomic_DNA"/>
</dbReference>
<evidence type="ECO:0000313" key="2">
    <source>
        <dbReference type="Proteomes" id="UP000268696"/>
    </source>
</evidence>
<dbReference type="SUPFAM" id="SSF51735">
    <property type="entry name" value="NAD(P)-binding Rossmann-fold domains"/>
    <property type="match status" value="1"/>
</dbReference>
<evidence type="ECO:0000313" key="1">
    <source>
        <dbReference type="EMBL" id="AZE56854.1"/>
    </source>
</evidence>
<dbReference type="InterPro" id="IPR002347">
    <property type="entry name" value="SDR_fam"/>
</dbReference>
<organism evidence="1 2">
    <name type="scientific">Pseudomonas synxantha</name>
    <dbReference type="NCBI Taxonomy" id="47883"/>
    <lineage>
        <taxon>Bacteria</taxon>
        <taxon>Pseudomonadati</taxon>
        <taxon>Pseudomonadota</taxon>
        <taxon>Gammaproteobacteria</taxon>
        <taxon>Pseudomonadales</taxon>
        <taxon>Pseudomonadaceae</taxon>
        <taxon>Pseudomonas</taxon>
    </lineage>
</organism>
<dbReference type="AlphaFoldDB" id="A0A3G7UBU5"/>
<dbReference type="InterPro" id="IPR036291">
    <property type="entry name" value="NAD(P)-bd_dom_sf"/>
</dbReference>
<proteinExistence type="predicted"/>
<reference evidence="1 2" key="1">
    <citation type="submission" date="2018-03" db="EMBL/GenBank/DDBJ databases">
        <title>Diversity of phytobeneficial traits revealed by whole-genome analysis of worldwide-isolated phenazine-producing Pseudomonas spp.</title>
        <authorList>
            <person name="Biessy A."/>
            <person name="Novinscak A."/>
            <person name="Blom J."/>
            <person name="Leger G."/>
            <person name="Thomashow L.S."/>
            <person name="Cazorla F.M."/>
            <person name="Josic D."/>
            <person name="Filion M."/>
        </authorList>
    </citation>
    <scope>NUCLEOTIDE SEQUENCE [LARGE SCALE GENOMIC DNA]</scope>
    <source>
        <strain evidence="1 2">30B</strain>
    </source>
</reference>
<dbReference type="Gene3D" id="3.40.50.720">
    <property type="entry name" value="NAD(P)-binding Rossmann-like Domain"/>
    <property type="match status" value="1"/>
</dbReference>
<protein>
    <submittedName>
        <fullName evidence="1">Uncharacterized protein</fullName>
    </submittedName>
</protein>
<name>A0A3G7UBU5_9PSED</name>
<dbReference type="Pfam" id="PF00106">
    <property type="entry name" value="adh_short"/>
    <property type="match status" value="1"/>
</dbReference>
<sequence length="42" mass="4323">MDVSLSGKNALITGSSKGIGEAIAKKRALEKATVIVHDRDAA</sequence>
<gene>
    <name evidence="1" type="ORF">C4K03_4716</name>
</gene>